<sequence>MSKYSPEELRRLYWDENLSLAKIGQRFDVNPATIYLTMKRLGIPVRTHNQALQLYYRLHGKVNKDEVIKLHSEGLSLSKIAKISGVTK</sequence>
<evidence type="ECO:0000313" key="1">
    <source>
        <dbReference type="EMBL" id="GAI11603.1"/>
    </source>
</evidence>
<feature type="non-terminal residue" evidence="1">
    <location>
        <position position="88"/>
    </location>
</feature>
<protein>
    <recommendedName>
        <fullName evidence="2">Transposase IS30-like HTH domain-containing protein</fullName>
    </recommendedName>
</protein>
<comment type="caution">
    <text evidence="1">The sequence shown here is derived from an EMBL/GenBank/DDBJ whole genome shotgun (WGS) entry which is preliminary data.</text>
</comment>
<gene>
    <name evidence="1" type="ORF">S06H3_08824</name>
</gene>
<accession>X1KY07</accession>
<organism evidence="1">
    <name type="scientific">marine sediment metagenome</name>
    <dbReference type="NCBI Taxonomy" id="412755"/>
    <lineage>
        <taxon>unclassified sequences</taxon>
        <taxon>metagenomes</taxon>
        <taxon>ecological metagenomes</taxon>
    </lineage>
</organism>
<name>X1KY07_9ZZZZ</name>
<dbReference type="EMBL" id="BARV01003779">
    <property type="protein sequence ID" value="GAI11603.1"/>
    <property type="molecule type" value="Genomic_DNA"/>
</dbReference>
<reference evidence="1" key="1">
    <citation type="journal article" date="2014" name="Front. Microbiol.">
        <title>High frequency of phylogenetically diverse reductive dehalogenase-homologous genes in deep subseafloor sedimentary metagenomes.</title>
        <authorList>
            <person name="Kawai M."/>
            <person name="Futagami T."/>
            <person name="Toyoda A."/>
            <person name="Takaki Y."/>
            <person name="Nishi S."/>
            <person name="Hori S."/>
            <person name="Arai W."/>
            <person name="Tsubouchi T."/>
            <person name="Morono Y."/>
            <person name="Uchiyama I."/>
            <person name="Ito T."/>
            <person name="Fujiyama A."/>
            <person name="Inagaki F."/>
            <person name="Takami H."/>
        </authorList>
    </citation>
    <scope>NUCLEOTIDE SEQUENCE</scope>
    <source>
        <strain evidence="1">Expedition CK06-06</strain>
    </source>
</reference>
<evidence type="ECO:0008006" key="2">
    <source>
        <dbReference type="Google" id="ProtNLM"/>
    </source>
</evidence>
<dbReference type="Gene3D" id="1.10.10.60">
    <property type="entry name" value="Homeodomain-like"/>
    <property type="match status" value="1"/>
</dbReference>
<proteinExistence type="predicted"/>
<dbReference type="AlphaFoldDB" id="X1KY07"/>